<dbReference type="RefSeq" id="WP_192279252.1">
    <property type="nucleotide sequence ID" value="NZ_JACZDF010000003.1"/>
</dbReference>
<gene>
    <name evidence="3" type="ORF">IGS67_07350</name>
</gene>
<dbReference type="Pfam" id="PF01878">
    <property type="entry name" value="EVE"/>
    <property type="match status" value="1"/>
</dbReference>
<comment type="caution">
    <text evidence="3">The sequence shown here is derived from an EMBL/GenBank/DDBJ whole genome shotgun (WGS) entry which is preliminary data.</text>
</comment>
<evidence type="ECO:0000313" key="4">
    <source>
        <dbReference type="Proteomes" id="UP000642107"/>
    </source>
</evidence>
<dbReference type="InterPro" id="IPR015947">
    <property type="entry name" value="PUA-like_sf"/>
</dbReference>
<feature type="domain" description="EVE" evidence="1">
    <location>
        <begin position="19"/>
        <end position="158"/>
    </location>
</feature>
<name>A0ABR9DQA9_9MICO</name>
<evidence type="ECO:0000259" key="1">
    <source>
        <dbReference type="Pfam" id="PF01878"/>
    </source>
</evidence>
<dbReference type="InterPro" id="IPR024975">
    <property type="entry name" value="NOV_C"/>
</dbReference>
<dbReference type="InterPro" id="IPR002740">
    <property type="entry name" value="EVE_domain"/>
</dbReference>
<dbReference type="EMBL" id="JACZDF010000003">
    <property type="protein sequence ID" value="MBD9699306.1"/>
    <property type="molecule type" value="Genomic_DNA"/>
</dbReference>
<dbReference type="SUPFAM" id="SSF88697">
    <property type="entry name" value="PUA domain-like"/>
    <property type="match status" value="1"/>
</dbReference>
<feature type="domain" description="Protein NO VEIN C-terminal" evidence="2">
    <location>
        <begin position="186"/>
        <end position="280"/>
    </location>
</feature>
<evidence type="ECO:0000313" key="3">
    <source>
        <dbReference type="EMBL" id="MBD9699306.1"/>
    </source>
</evidence>
<reference evidence="3 4" key="1">
    <citation type="submission" date="2020-09" db="EMBL/GenBank/DDBJ databases">
        <title>Flavimobilis rhizosphaerae sp. nov., isolated from rhizosphere soil of Spartina alterniflora.</title>
        <authorList>
            <person name="Hanqin C."/>
        </authorList>
    </citation>
    <scope>NUCLEOTIDE SEQUENCE [LARGE SCALE GENOMIC DNA]</scope>
    <source>
        <strain evidence="3 4">GY 10621</strain>
    </source>
</reference>
<dbReference type="Proteomes" id="UP000642107">
    <property type="component" value="Unassembled WGS sequence"/>
</dbReference>
<keyword evidence="4" id="KW-1185">Reference proteome</keyword>
<protein>
    <submittedName>
        <fullName evidence="3">DUF3883 domain-containing protein</fullName>
    </submittedName>
</protein>
<evidence type="ECO:0000259" key="2">
    <source>
        <dbReference type="Pfam" id="PF13020"/>
    </source>
</evidence>
<sequence>MSNASTEQPVRRLPDFGAWVIKCNPEFSKPQELLAKGGLDDYWSLTNSTSYRLDEMREDDPVIFYVGRGSRTVDAGFWGAGVITDGVVTGIQADPDAWADSERAQSRTTWLGVGLTFWEVPVTLEQSREDEVLAASEPVAKPQVSPAYLTKSELDSLLALAGHESLYDGTAAVRSRHSGSGLKAIVEKRAVAAAKKHYRKLGFKVVDDVQSERGLGYDLKLKRKEGGVKETILVEVKGKIGRRTASSAVILSANELKAAKKEKDWRLVVVSEALEKKPVVTEFSGKEARKAAKAMSHTVTLPSP</sequence>
<dbReference type="Pfam" id="PF13020">
    <property type="entry name" value="NOV_C"/>
    <property type="match status" value="1"/>
</dbReference>
<organism evidence="3 4">
    <name type="scientific">Flavimobilis rhizosphaerae</name>
    <dbReference type="NCBI Taxonomy" id="2775421"/>
    <lineage>
        <taxon>Bacteria</taxon>
        <taxon>Bacillati</taxon>
        <taxon>Actinomycetota</taxon>
        <taxon>Actinomycetes</taxon>
        <taxon>Micrococcales</taxon>
        <taxon>Jonesiaceae</taxon>
        <taxon>Flavimobilis</taxon>
    </lineage>
</organism>
<accession>A0ABR9DQA9</accession>
<proteinExistence type="predicted"/>